<comment type="caution">
    <text evidence="10">The sequence shown here is derived from an EMBL/GenBank/DDBJ whole genome shotgun (WGS) entry which is preliminary data.</text>
</comment>
<dbReference type="PANTHER" id="PTHR30012:SF0">
    <property type="entry name" value="TYPE II SECRETION SYSTEM PROTEIN F-RELATED"/>
    <property type="match status" value="1"/>
</dbReference>
<feature type="transmembrane region" description="Helical" evidence="8">
    <location>
        <begin position="376"/>
        <end position="397"/>
    </location>
</feature>
<evidence type="ECO:0000256" key="5">
    <source>
        <dbReference type="ARBA" id="ARBA00022692"/>
    </source>
</evidence>
<evidence type="ECO:0000256" key="6">
    <source>
        <dbReference type="ARBA" id="ARBA00022989"/>
    </source>
</evidence>
<dbReference type="InterPro" id="IPR042094">
    <property type="entry name" value="T2SS_GspF_sf"/>
</dbReference>
<keyword evidence="4" id="KW-0997">Cell inner membrane</keyword>
<dbReference type="PANTHER" id="PTHR30012">
    <property type="entry name" value="GENERAL SECRETION PATHWAY PROTEIN"/>
    <property type="match status" value="1"/>
</dbReference>
<dbReference type="AlphaFoldDB" id="A0A1G1KU12"/>
<organism evidence="10 11">
    <name type="scientific">Candidatus Danuiimicrobium aquiferis</name>
    <dbReference type="NCBI Taxonomy" id="1801832"/>
    <lineage>
        <taxon>Bacteria</taxon>
        <taxon>Pseudomonadati</taxon>
        <taxon>Candidatus Omnitrophota</taxon>
        <taxon>Candidatus Danuiimicrobium</taxon>
    </lineage>
</organism>
<feature type="domain" description="Type II secretion system protein GspF" evidence="9">
    <location>
        <begin position="70"/>
        <end position="193"/>
    </location>
</feature>
<dbReference type="Gene3D" id="1.20.81.30">
    <property type="entry name" value="Type II secretion system (T2SS), domain F"/>
    <property type="match status" value="2"/>
</dbReference>
<name>A0A1G1KU12_9BACT</name>
<keyword evidence="3" id="KW-1003">Cell membrane</keyword>
<dbReference type="EMBL" id="MHFR01000051">
    <property type="protein sequence ID" value="OGW96387.1"/>
    <property type="molecule type" value="Genomic_DNA"/>
</dbReference>
<dbReference type="FunFam" id="1.20.81.30:FF:000001">
    <property type="entry name" value="Type II secretion system protein F"/>
    <property type="match status" value="2"/>
</dbReference>
<evidence type="ECO:0000256" key="8">
    <source>
        <dbReference type="SAM" id="Phobius"/>
    </source>
</evidence>
<comment type="subcellular location">
    <subcellularLocation>
        <location evidence="1">Cell inner membrane</location>
        <topology evidence="1">Multi-pass membrane protein</topology>
    </subcellularLocation>
</comment>
<keyword evidence="6 8" id="KW-1133">Transmembrane helix</keyword>
<reference evidence="10 11" key="1">
    <citation type="journal article" date="2016" name="Nat. Commun.">
        <title>Thousands of microbial genomes shed light on interconnected biogeochemical processes in an aquifer system.</title>
        <authorList>
            <person name="Anantharaman K."/>
            <person name="Brown C.T."/>
            <person name="Hug L.A."/>
            <person name="Sharon I."/>
            <person name="Castelle C.J."/>
            <person name="Probst A.J."/>
            <person name="Thomas B.C."/>
            <person name="Singh A."/>
            <person name="Wilkins M.J."/>
            <person name="Karaoz U."/>
            <person name="Brodie E.L."/>
            <person name="Williams K.H."/>
            <person name="Hubbard S.S."/>
            <person name="Banfield J.F."/>
        </authorList>
    </citation>
    <scope>NUCLEOTIDE SEQUENCE [LARGE SCALE GENOMIC DNA]</scope>
</reference>
<dbReference type="Pfam" id="PF00482">
    <property type="entry name" value="T2SSF"/>
    <property type="match status" value="2"/>
</dbReference>
<dbReference type="InterPro" id="IPR003004">
    <property type="entry name" value="GspF/PilC"/>
</dbReference>
<comment type="similarity">
    <text evidence="2">Belongs to the GSP F family.</text>
</comment>
<protein>
    <recommendedName>
        <fullName evidence="9">Type II secretion system protein GspF domain-containing protein</fullName>
    </recommendedName>
</protein>
<accession>A0A1G1KU12</accession>
<dbReference type="PRINTS" id="PR00812">
    <property type="entry name" value="BCTERIALGSPF"/>
</dbReference>
<evidence type="ECO:0000313" key="11">
    <source>
        <dbReference type="Proteomes" id="UP000178187"/>
    </source>
</evidence>
<sequence>MNAFKYVVQDTYGKTIKGVARAEDRSGLIEVLRERKYRVLSIEPATQLDFLFFQLQDILSGVRRENVIYFTRQLSTLVRSGLPLPKALESLAWQERNPKFKAIIETIKNDIEKGRSFKDAISKFPHLFSNLYTGMIESGEAAGILDDVLERLAQIGMQELDIRTKVQSAFTYPIILLCVAFFVVGFLLIGAVPKFLDIFRASNSELPFITMILLNTSTFFRQFWFLIIVLTVTGIVLLNGFYRTEKGRTFFDGVILRIPVFGELYTKIVIARFTRTVSALTKSGIPILRALDISKSILNNVIMKAAVEQIRIGVSQGKDLAELFQKAEIFPPMVVQMVSVGENTGKLDEMLGEVAKFYETELEYTLRNLSSSLEPLLLLFMGFVVGFIALAVLMPVFNLVKVFKQ</sequence>
<evidence type="ECO:0000256" key="4">
    <source>
        <dbReference type="ARBA" id="ARBA00022519"/>
    </source>
</evidence>
<dbReference type="Proteomes" id="UP000178187">
    <property type="component" value="Unassembled WGS sequence"/>
</dbReference>
<keyword evidence="7 8" id="KW-0472">Membrane</keyword>
<evidence type="ECO:0000313" key="10">
    <source>
        <dbReference type="EMBL" id="OGW96387.1"/>
    </source>
</evidence>
<feature type="transmembrane region" description="Helical" evidence="8">
    <location>
        <begin position="170"/>
        <end position="192"/>
    </location>
</feature>
<feature type="domain" description="Type II secretion system protein GspF" evidence="9">
    <location>
        <begin position="273"/>
        <end position="395"/>
    </location>
</feature>
<evidence type="ECO:0000256" key="7">
    <source>
        <dbReference type="ARBA" id="ARBA00023136"/>
    </source>
</evidence>
<evidence type="ECO:0000259" key="9">
    <source>
        <dbReference type="Pfam" id="PF00482"/>
    </source>
</evidence>
<keyword evidence="5 8" id="KW-0812">Transmembrane</keyword>
<feature type="transmembrane region" description="Helical" evidence="8">
    <location>
        <begin position="223"/>
        <end position="242"/>
    </location>
</feature>
<dbReference type="InterPro" id="IPR018076">
    <property type="entry name" value="T2SS_GspF_dom"/>
</dbReference>
<evidence type="ECO:0000256" key="3">
    <source>
        <dbReference type="ARBA" id="ARBA00022475"/>
    </source>
</evidence>
<proteinExistence type="inferred from homology"/>
<evidence type="ECO:0000256" key="1">
    <source>
        <dbReference type="ARBA" id="ARBA00004429"/>
    </source>
</evidence>
<dbReference type="GO" id="GO:0005886">
    <property type="term" value="C:plasma membrane"/>
    <property type="evidence" value="ECO:0007669"/>
    <property type="project" value="UniProtKB-SubCell"/>
</dbReference>
<gene>
    <name evidence="10" type="ORF">A3G33_03535</name>
</gene>
<evidence type="ECO:0000256" key="2">
    <source>
        <dbReference type="ARBA" id="ARBA00005745"/>
    </source>
</evidence>